<organism evidence="4 5">
    <name type="scientific">Hahella chejuensis (strain KCTC 2396)</name>
    <dbReference type="NCBI Taxonomy" id="349521"/>
    <lineage>
        <taxon>Bacteria</taxon>
        <taxon>Pseudomonadati</taxon>
        <taxon>Pseudomonadota</taxon>
        <taxon>Gammaproteobacteria</taxon>
        <taxon>Oceanospirillales</taxon>
        <taxon>Hahellaceae</taxon>
        <taxon>Hahella</taxon>
    </lineage>
</organism>
<evidence type="ECO:0000313" key="5">
    <source>
        <dbReference type="Proteomes" id="UP000000238"/>
    </source>
</evidence>
<proteinExistence type="inferred from homology"/>
<accession>Q2SLZ0</accession>
<protein>
    <submittedName>
        <fullName evidence="4">ABC-type amino acid transport/signal transduction systems, periplasmic component/domain</fullName>
    </submittedName>
</protein>
<dbReference type="PANTHER" id="PTHR35936:SF35">
    <property type="entry name" value="L-CYSTINE-BINDING PROTEIN TCYJ"/>
    <property type="match status" value="1"/>
</dbReference>
<dbReference type="EMBL" id="CP000155">
    <property type="protein sequence ID" value="ABC28334.1"/>
    <property type="molecule type" value="Genomic_DNA"/>
</dbReference>
<dbReference type="STRING" id="349521.HCH_01476"/>
<gene>
    <name evidence="4" type="ordered locus">HCH_01476</name>
</gene>
<reference evidence="4 5" key="1">
    <citation type="journal article" date="2005" name="Nucleic Acids Res.">
        <title>Genomic blueprint of Hahella chejuensis, a marine microbe producing an algicidal agent.</title>
        <authorList>
            <person name="Jeong H."/>
            <person name="Yim J.H."/>
            <person name="Lee C."/>
            <person name="Choi S.-H."/>
            <person name="Park Y.K."/>
            <person name="Yoon S.H."/>
            <person name="Hur C.-G."/>
            <person name="Kang H.-Y."/>
            <person name="Kim D."/>
            <person name="Lee H.H."/>
            <person name="Park K.H."/>
            <person name="Park S.-H."/>
            <person name="Park H.-S."/>
            <person name="Lee H.K."/>
            <person name="Oh T.K."/>
            <person name="Kim J.F."/>
        </authorList>
    </citation>
    <scope>NUCLEOTIDE SEQUENCE [LARGE SCALE GENOMIC DNA]</scope>
    <source>
        <strain evidence="4 5">KCTC 2396</strain>
    </source>
</reference>
<dbReference type="SUPFAM" id="SSF53850">
    <property type="entry name" value="Periplasmic binding protein-like II"/>
    <property type="match status" value="1"/>
</dbReference>
<keyword evidence="5" id="KW-1185">Reference proteome</keyword>
<feature type="domain" description="Solute-binding protein family 3/N-terminal" evidence="3">
    <location>
        <begin position="45"/>
        <end position="261"/>
    </location>
</feature>
<dbReference type="KEGG" id="hch:HCH_01476"/>
<name>Q2SLZ0_HAHCH</name>
<dbReference type="OrthoDB" id="5296159at2"/>
<comment type="similarity">
    <text evidence="1">Belongs to the bacterial solute-binding protein 3 family.</text>
</comment>
<dbReference type="Pfam" id="PF00497">
    <property type="entry name" value="SBP_bac_3"/>
    <property type="match status" value="1"/>
</dbReference>
<dbReference type="Gene3D" id="3.40.190.10">
    <property type="entry name" value="Periplasmic binding protein-like II"/>
    <property type="match status" value="2"/>
</dbReference>
<dbReference type="InterPro" id="IPR001638">
    <property type="entry name" value="Solute-binding_3/MltF_N"/>
</dbReference>
<dbReference type="RefSeq" id="WP_011395407.1">
    <property type="nucleotide sequence ID" value="NC_007645.1"/>
</dbReference>
<dbReference type="Proteomes" id="UP000000238">
    <property type="component" value="Chromosome"/>
</dbReference>
<dbReference type="HOGENOM" id="CLU_064076_3_0_6"/>
<sequence length="274" mass="30662">MTPTNGAGYMSLYLTKARQAVGCALCLILLSGWAAAVEYTLVTGKDSYPPFSGEDLPNGGLVTEIIQAVLARSGVGVKIEYLPWNRGFRLAEAGDVLGTFPYVKDRDRLDAFHFSSPLYVTVELFFVRRDEDIKYASDEDLAGLVLCRPLGYSLESVQPLLDKGVVKLWTPNDLETCFQLLESKRVHLVPIGVRVGRSTTERLFGDSEHFRVLSKPLQVNGLHLIISRRRADAKTIMTDFNKTLSEMWKEGVIRKIYDKHHTQMPTDELLKAAP</sequence>
<dbReference type="eggNOG" id="COG0834">
    <property type="taxonomic scope" value="Bacteria"/>
</dbReference>
<evidence type="ECO:0000259" key="3">
    <source>
        <dbReference type="Pfam" id="PF00497"/>
    </source>
</evidence>
<keyword evidence="2" id="KW-0732">Signal</keyword>
<evidence type="ECO:0000256" key="1">
    <source>
        <dbReference type="ARBA" id="ARBA00010333"/>
    </source>
</evidence>
<dbReference type="AlphaFoldDB" id="Q2SLZ0"/>
<evidence type="ECO:0000313" key="4">
    <source>
        <dbReference type="EMBL" id="ABC28334.1"/>
    </source>
</evidence>
<evidence type="ECO:0000256" key="2">
    <source>
        <dbReference type="ARBA" id="ARBA00022729"/>
    </source>
</evidence>
<dbReference type="PANTHER" id="PTHR35936">
    <property type="entry name" value="MEMBRANE-BOUND LYTIC MUREIN TRANSGLYCOSYLASE F"/>
    <property type="match status" value="1"/>
</dbReference>